<evidence type="ECO:0000313" key="3">
    <source>
        <dbReference type="Proteomes" id="UP000825729"/>
    </source>
</evidence>
<protein>
    <submittedName>
        <fullName evidence="2">Uncharacterized protein</fullName>
    </submittedName>
</protein>
<dbReference type="EMBL" id="JAINDJ010000014">
    <property type="protein sequence ID" value="KAG9438743.1"/>
    <property type="molecule type" value="Genomic_DNA"/>
</dbReference>
<feature type="compositionally biased region" description="Basic and acidic residues" evidence="1">
    <location>
        <begin position="304"/>
        <end position="324"/>
    </location>
</feature>
<name>A0AAV7DQ90_ARIFI</name>
<feature type="region of interest" description="Disordered" evidence="1">
    <location>
        <begin position="97"/>
        <end position="138"/>
    </location>
</feature>
<feature type="region of interest" description="Disordered" evidence="1">
    <location>
        <begin position="221"/>
        <end position="324"/>
    </location>
</feature>
<feature type="compositionally biased region" description="Basic and acidic residues" evidence="1">
    <location>
        <begin position="245"/>
        <end position="266"/>
    </location>
</feature>
<evidence type="ECO:0000256" key="1">
    <source>
        <dbReference type="SAM" id="MobiDB-lite"/>
    </source>
</evidence>
<keyword evidence="3" id="KW-1185">Reference proteome</keyword>
<feature type="compositionally biased region" description="Polar residues" evidence="1">
    <location>
        <begin position="285"/>
        <end position="301"/>
    </location>
</feature>
<accession>A0AAV7DQ90</accession>
<gene>
    <name evidence="2" type="ORF">H6P81_021338</name>
</gene>
<comment type="caution">
    <text evidence="2">The sequence shown here is derived from an EMBL/GenBank/DDBJ whole genome shotgun (WGS) entry which is preliminary data.</text>
</comment>
<evidence type="ECO:0000313" key="2">
    <source>
        <dbReference type="EMBL" id="KAG9438743.1"/>
    </source>
</evidence>
<feature type="region of interest" description="Disordered" evidence="1">
    <location>
        <begin position="46"/>
        <end position="83"/>
    </location>
</feature>
<reference evidence="2 3" key="1">
    <citation type="submission" date="2021-07" db="EMBL/GenBank/DDBJ databases">
        <title>The Aristolochia fimbriata genome: insights into angiosperm evolution, floral development and chemical biosynthesis.</title>
        <authorList>
            <person name="Jiao Y."/>
        </authorList>
    </citation>
    <scope>NUCLEOTIDE SEQUENCE [LARGE SCALE GENOMIC DNA]</scope>
    <source>
        <strain evidence="2">IBCAS-2021</strain>
        <tissue evidence="2">Leaf</tissue>
    </source>
</reference>
<dbReference type="AlphaFoldDB" id="A0AAV7DQ90"/>
<sequence length="324" mass="34885">MSDLPCDHTPRNPKTLISHKVRRSPKSNIRPIPGRHRLWLRLGRTGGTTRPVKARAHRPVEGAKSTCAHPGGGPIDPTQAAAGTGLALNGSSLRDLDCTHSNYRTREPDQPGSIPRETADASTAPDRESPQHRAGGIDGQAKVEAIRLRLRIQPSPSGLPHSHGSMNTFVRPAFEHTGVRLSGRENKRGRARLCPPITRFDTGPATGFKGTIHQRRAALGGKNTQAPGECQRPNKAAGGPCSEGKTARRDDGSSAEKHHSRMSSEHHFRRSALQSAAPMPGPCMASQQQSAIGARTVQSQDRGGGTERSRRGVKDQKLELGKRV</sequence>
<proteinExistence type="predicted"/>
<feature type="compositionally biased region" description="Basic and acidic residues" evidence="1">
    <location>
        <begin position="97"/>
        <end position="109"/>
    </location>
</feature>
<organism evidence="2 3">
    <name type="scientific">Aristolochia fimbriata</name>
    <name type="common">White veined hardy Dutchman's pipe vine</name>
    <dbReference type="NCBI Taxonomy" id="158543"/>
    <lineage>
        <taxon>Eukaryota</taxon>
        <taxon>Viridiplantae</taxon>
        <taxon>Streptophyta</taxon>
        <taxon>Embryophyta</taxon>
        <taxon>Tracheophyta</taxon>
        <taxon>Spermatophyta</taxon>
        <taxon>Magnoliopsida</taxon>
        <taxon>Magnoliidae</taxon>
        <taxon>Piperales</taxon>
        <taxon>Aristolochiaceae</taxon>
        <taxon>Aristolochia</taxon>
    </lineage>
</organism>
<dbReference type="Proteomes" id="UP000825729">
    <property type="component" value="Unassembled WGS sequence"/>
</dbReference>